<organism evidence="1 2">
    <name type="scientific">Violaceomyces palustris</name>
    <dbReference type="NCBI Taxonomy" id="1673888"/>
    <lineage>
        <taxon>Eukaryota</taxon>
        <taxon>Fungi</taxon>
        <taxon>Dikarya</taxon>
        <taxon>Basidiomycota</taxon>
        <taxon>Ustilaginomycotina</taxon>
        <taxon>Ustilaginomycetes</taxon>
        <taxon>Violaceomycetales</taxon>
        <taxon>Violaceomycetaceae</taxon>
        <taxon>Violaceomyces</taxon>
    </lineage>
</organism>
<evidence type="ECO:0000313" key="1">
    <source>
        <dbReference type="EMBL" id="PWN47885.1"/>
    </source>
</evidence>
<keyword evidence="2" id="KW-1185">Reference proteome</keyword>
<evidence type="ECO:0000313" key="2">
    <source>
        <dbReference type="Proteomes" id="UP000245626"/>
    </source>
</evidence>
<reference evidence="1 2" key="1">
    <citation type="journal article" date="2018" name="Mol. Biol. Evol.">
        <title>Broad Genomic Sampling Reveals a Smut Pathogenic Ancestry of the Fungal Clade Ustilaginomycotina.</title>
        <authorList>
            <person name="Kijpornyongpan T."/>
            <person name="Mondo S.J."/>
            <person name="Barry K."/>
            <person name="Sandor L."/>
            <person name="Lee J."/>
            <person name="Lipzen A."/>
            <person name="Pangilinan J."/>
            <person name="LaButti K."/>
            <person name="Hainaut M."/>
            <person name="Henrissat B."/>
            <person name="Grigoriev I.V."/>
            <person name="Spatafora J.W."/>
            <person name="Aime M.C."/>
        </authorList>
    </citation>
    <scope>NUCLEOTIDE SEQUENCE [LARGE SCALE GENOMIC DNA]</scope>
    <source>
        <strain evidence="1 2">SA 807</strain>
    </source>
</reference>
<dbReference type="Proteomes" id="UP000245626">
    <property type="component" value="Unassembled WGS sequence"/>
</dbReference>
<accession>A0ACD0NQ33</accession>
<sequence length="321" mass="36261">MAADAESSDTNQEDLASNHVKHSSTCRRRHRQPISASAPPPQDLSFPSHLTNPSPYEIFHLSRDCTSRQVKSRYYDLVKLLHPDKAFAASNASKVDTKAQENFKKVVQAYELLRDPKRRSLYDRTGFGWTTAGGGTQVTAYDEWCGALRRGGSPGGTRSPAWEDPRYKRYGKGHDGYGWQSATGRPDDFSFYGFYAPKDKAHMPRYTSNKVFFTSIMIVTWVVAAFQYQRLSAQSARAVARADKNHLEAAKSLDEARDLARSEEGRRRLEAFKRRARETRVLEAIEKMEAEALARQTQNGTILPSHLIEPVRASHDHRNVG</sequence>
<gene>
    <name evidence="1" type="ORF">IE53DRAFT_371081</name>
</gene>
<name>A0ACD0NQ33_9BASI</name>
<dbReference type="EMBL" id="KZ820316">
    <property type="protein sequence ID" value="PWN47885.1"/>
    <property type="molecule type" value="Genomic_DNA"/>
</dbReference>
<proteinExistence type="predicted"/>
<protein>
    <submittedName>
        <fullName evidence="1">DnaJ-domain-containing protein</fullName>
    </submittedName>
</protein>